<dbReference type="SMART" id="SM01256">
    <property type="entry name" value="KNOX2"/>
    <property type="match status" value="1"/>
</dbReference>
<dbReference type="GO" id="GO:0006355">
    <property type="term" value="P:regulation of DNA-templated transcription"/>
    <property type="evidence" value="ECO:0007669"/>
    <property type="project" value="InterPro"/>
</dbReference>
<dbReference type="InterPro" id="IPR009057">
    <property type="entry name" value="Homeodomain-like_sf"/>
</dbReference>
<dbReference type="Pfam" id="PF03790">
    <property type="entry name" value="KNOX1"/>
    <property type="match status" value="1"/>
</dbReference>
<dbReference type="SMART" id="SM01188">
    <property type="entry name" value="ELK"/>
    <property type="match status" value="1"/>
</dbReference>
<dbReference type="InterPro" id="IPR039324">
    <property type="entry name" value="SHW1"/>
</dbReference>
<dbReference type="GO" id="GO:0010100">
    <property type="term" value="P:negative regulation of photomorphogenesis"/>
    <property type="evidence" value="ECO:0007669"/>
    <property type="project" value="InterPro"/>
</dbReference>
<keyword evidence="11" id="KW-1185">Reference proteome</keyword>
<feature type="domain" description="ELK" evidence="9">
    <location>
        <begin position="544"/>
        <end position="564"/>
    </location>
</feature>
<keyword evidence="4 5" id="KW-0539">Nucleus</keyword>
<dbReference type="InterPro" id="IPR005541">
    <property type="entry name" value="KNOX2"/>
</dbReference>
<feature type="compositionally biased region" description="Acidic residues" evidence="7">
    <location>
        <begin position="72"/>
        <end position="85"/>
    </location>
</feature>
<dbReference type="PROSITE" id="PS50071">
    <property type="entry name" value="HOMEOBOX_2"/>
    <property type="match status" value="1"/>
</dbReference>
<evidence type="ECO:0000256" key="6">
    <source>
        <dbReference type="PROSITE-ProRule" id="PRU00559"/>
    </source>
</evidence>
<dbReference type="Gene3D" id="1.10.10.60">
    <property type="entry name" value="Homeodomain-like"/>
    <property type="match status" value="1"/>
</dbReference>
<keyword evidence="2 5" id="KW-0238">DNA-binding</keyword>
<organism evidence="10 11">
    <name type="scientific">Musa troglodytarum</name>
    <name type="common">fe'i banana</name>
    <dbReference type="NCBI Taxonomy" id="320322"/>
    <lineage>
        <taxon>Eukaryota</taxon>
        <taxon>Viridiplantae</taxon>
        <taxon>Streptophyta</taxon>
        <taxon>Embryophyta</taxon>
        <taxon>Tracheophyta</taxon>
        <taxon>Spermatophyta</taxon>
        <taxon>Magnoliopsida</taxon>
        <taxon>Liliopsida</taxon>
        <taxon>Zingiberales</taxon>
        <taxon>Musaceae</taxon>
        <taxon>Musa</taxon>
    </lineage>
</organism>
<protein>
    <submittedName>
        <fullName evidence="10">Homeobox protein</fullName>
    </submittedName>
</protein>
<evidence type="ECO:0000313" key="11">
    <source>
        <dbReference type="Proteomes" id="UP001055439"/>
    </source>
</evidence>
<dbReference type="CDD" id="cd00086">
    <property type="entry name" value="homeodomain"/>
    <property type="match status" value="1"/>
</dbReference>
<dbReference type="GO" id="GO:0005634">
    <property type="term" value="C:nucleus"/>
    <property type="evidence" value="ECO:0007669"/>
    <property type="project" value="UniProtKB-SubCell"/>
</dbReference>
<feature type="domain" description="Homeobox" evidence="8">
    <location>
        <begin position="565"/>
        <end position="628"/>
    </location>
</feature>
<feature type="region of interest" description="Disordered" evidence="7">
    <location>
        <begin position="511"/>
        <end position="532"/>
    </location>
</feature>
<evidence type="ECO:0000256" key="7">
    <source>
        <dbReference type="SAM" id="MobiDB-lite"/>
    </source>
</evidence>
<dbReference type="PANTHER" id="PTHR35474">
    <property type="entry name" value="ATP PHOSPHORIBOSYLTRANSFERASE REGULATORY SUBUNIT"/>
    <property type="match status" value="1"/>
</dbReference>
<dbReference type="InterPro" id="IPR008422">
    <property type="entry name" value="KN_HD"/>
</dbReference>
<dbReference type="SMART" id="SM00389">
    <property type="entry name" value="HOX"/>
    <property type="match status" value="1"/>
</dbReference>
<feature type="region of interest" description="Disordered" evidence="7">
    <location>
        <begin position="60"/>
        <end position="85"/>
    </location>
</feature>
<dbReference type="Pfam" id="PF05920">
    <property type="entry name" value="Homeobox_KN"/>
    <property type="match status" value="1"/>
</dbReference>
<accession>A0A9E7FQS2</accession>
<comment type="similarity">
    <text evidence="6">Belongs to the TALE/KNOX homeobox family.</text>
</comment>
<gene>
    <name evidence="10" type="ORF">MUK42_31097</name>
</gene>
<evidence type="ECO:0000313" key="10">
    <source>
        <dbReference type="EMBL" id="URD98322.1"/>
    </source>
</evidence>
<proteinExistence type="inferred from homology"/>
<dbReference type="InterPro" id="IPR005540">
    <property type="entry name" value="KNOX1"/>
</dbReference>
<dbReference type="GO" id="GO:0009787">
    <property type="term" value="P:regulation of abscisic acid-activated signaling pathway"/>
    <property type="evidence" value="ECO:0007669"/>
    <property type="project" value="InterPro"/>
</dbReference>
<evidence type="ECO:0000256" key="2">
    <source>
        <dbReference type="ARBA" id="ARBA00023125"/>
    </source>
</evidence>
<keyword evidence="3 5" id="KW-0371">Homeobox</keyword>
<dbReference type="GO" id="GO:0003677">
    <property type="term" value="F:DNA binding"/>
    <property type="evidence" value="ECO:0007669"/>
    <property type="project" value="UniProtKB-UniRule"/>
</dbReference>
<dbReference type="InterPro" id="IPR001356">
    <property type="entry name" value="HD"/>
</dbReference>
<evidence type="ECO:0000256" key="5">
    <source>
        <dbReference type="PROSITE-ProRule" id="PRU00108"/>
    </source>
</evidence>
<evidence type="ECO:0000256" key="1">
    <source>
        <dbReference type="ARBA" id="ARBA00004123"/>
    </source>
</evidence>
<dbReference type="PANTHER" id="PTHR35474:SF1">
    <property type="entry name" value="ATP PHOSPHORIBOSYLTRANSFERASE REGULATORY SUBUNIT"/>
    <property type="match status" value="1"/>
</dbReference>
<dbReference type="Proteomes" id="UP001055439">
    <property type="component" value="Chromosome 4"/>
</dbReference>
<feature type="DNA-binding region" description="Homeobox; TALE-type" evidence="5">
    <location>
        <begin position="566"/>
        <end position="629"/>
    </location>
</feature>
<comment type="subcellular location">
    <subcellularLocation>
        <location evidence="1 5">Nucleus</location>
    </subcellularLocation>
</comment>
<dbReference type="SUPFAM" id="SSF46689">
    <property type="entry name" value="Homeodomain-like"/>
    <property type="match status" value="1"/>
</dbReference>
<dbReference type="InterPro" id="IPR005539">
    <property type="entry name" value="ELK_dom"/>
</dbReference>
<evidence type="ECO:0000256" key="3">
    <source>
        <dbReference type="ARBA" id="ARBA00023155"/>
    </source>
</evidence>
<dbReference type="OrthoDB" id="10056939at2759"/>
<dbReference type="AlphaFoldDB" id="A0A9E7FQS2"/>
<name>A0A9E7FQS2_9LILI</name>
<reference evidence="10" key="1">
    <citation type="submission" date="2022-05" db="EMBL/GenBank/DDBJ databases">
        <title>The Musa troglodytarum L. genome provides insights into the mechanism of non-climacteric behaviour and enrichment of carotenoids.</title>
        <authorList>
            <person name="Wang J."/>
        </authorList>
    </citation>
    <scope>NUCLEOTIDE SEQUENCE</scope>
    <source>
        <tissue evidence="10">Leaf</tissue>
    </source>
</reference>
<dbReference type="SMART" id="SM01255">
    <property type="entry name" value="KNOX1"/>
    <property type="match status" value="1"/>
</dbReference>
<dbReference type="Pfam" id="PF03791">
    <property type="entry name" value="KNOX2"/>
    <property type="match status" value="1"/>
</dbReference>
<dbReference type="PROSITE" id="PS51213">
    <property type="entry name" value="ELK"/>
    <property type="match status" value="1"/>
</dbReference>
<sequence>MAAFSISPFIASSAPRLLPSNSFHLFSLPLLSHRRLRSPARASDRFSSYHKEKVAVVPDPGAWVGNLGGEENGGEDDDYNEEDEEEQDQSLDLLVGFLYNVFRKISRSMRKAARSVLPPFIPSKLVGFSVNGVLILAFLWILKAFLEETEERTGSWAIRDYLTLSFHSHFSLANAGMTLRAADGVLLDSWSSSFYEEALRPQNYEPDSSPLTMSKLDYPSRHSCVVVAVSSIHNTNVECYSSSSNRIRHSKAAPKEMKPGSTDASLLLFQRKAAETEVSLAVASPCYRTSFYSAIVFFLSTMEELSHVEVYQRDAAGLVQTASPSLAAAATTSKVLREAVFAAPPAFFHGKAHCWADPLSFTTTDHHPLHLETSSFLSPQDASQRRAAASSSDIDTIKASIISHPQYSSLLSAYVNCQKIGVPPVVADRLSATAGELEARQLAALSSSHPSTDPDLDRFMEAYCQVLVKYKEELTRPLEEAKEFLRRAESQFNSITDGSLHLLSSALSCDADENSGGCSSPEDREEGGSKTRLPKIDQCSEEVELKNFLLKRYSGHMSSLRQELSKQKKNKGKLPKEAIKKLLSWWELHYKWPYPSESEKRALAESTGLDQKQIGNWFINQRKRHWKPAKDDQFIMTDGYNPSNAASLHADGGFTSGGRRHAGQ</sequence>
<evidence type="ECO:0000259" key="9">
    <source>
        <dbReference type="PROSITE" id="PS51213"/>
    </source>
</evidence>
<dbReference type="EMBL" id="CP097506">
    <property type="protein sequence ID" value="URD98322.1"/>
    <property type="molecule type" value="Genomic_DNA"/>
</dbReference>
<evidence type="ECO:0000259" key="8">
    <source>
        <dbReference type="PROSITE" id="PS50071"/>
    </source>
</evidence>
<evidence type="ECO:0000256" key="4">
    <source>
        <dbReference type="ARBA" id="ARBA00023242"/>
    </source>
</evidence>
<dbReference type="Pfam" id="PF03789">
    <property type="entry name" value="ELK"/>
    <property type="match status" value="1"/>
</dbReference>